<proteinExistence type="predicted"/>
<reference evidence="1" key="1">
    <citation type="journal article" date="2015" name="Nature">
        <title>Complex archaea that bridge the gap between prokaryotes and eukaryotes.</title>
        <authorList>
            <person name="Spang A."/>
            <person name="Saw J.H."/>
            <person name="Jorgensen S.L."/>
            <person name="Zaremba-Niedzwiedzka K."/>
            <person name="Martijn J."/>
            <person name="Lind A.E."/>
            <person name="van Eijk R."/>
            <person name="Schleper C."/>
            <person name="Guy L."/>
            <person name="Ettema T.J."/>
        </authorList>
    </citation>
    <scope>NUCLEOTIDE SEQUENCE</scope>
</reference>
<dbReference type="AlphaFoldDB" id="A0A0F9KJ84"/>
<accession>A0A0F9KJ84</accession>
<dbReference type="EMBL" id="LAZR01007898">
    <property type="protein sequence ID" value="KKM82204.1"/>
    <property type="molecule type" value="Genomic_DNA"/>
</dbReference>
<protein>
    <submittedName>
        <fullName evidence="1">Uncharacterized protein</fullName>
    </submittedName>
</protein>
<gene>
    <name evidence="1" type="ORF">LCGC14_1321890</name>
</gene>
<comment type="caution">
    <text evidence="1">The sequence shown here is derived from an EMBL/GenBank/DDBJ whole genome shotgun (WGS) entry which is preliminary data.</text>
</comment>
<sequence length="37" mass="4267">MKNHSINPRLLSLKDGAQYLGLTLWAMRERIWAGQTP</sequence>
<name>A0A0F9KJ84_9ZZZZ</name>
<evidence type="ECO:0000313" key="1">
    <source>
        <dbReference type="EMBL" id="KKM82204.1"/>
    </source>
</evidence>
<organism evidence="1">
    <name type="scientific">marine sediment metagenome</name>
    <dbReference type="NCBI Taxonomy" id="412755"/>
    <lineage>
        <taxon>unclassified sequences</taxon>
        <taxon>metagenomes</taxon>
        <taxon>ecological metagenomes</taxon>
    </lineage>
</organism>